<proteinExistence type="predicted"/>
<evidence type="ECO:0000313" key="3">
    <source>
        <dbReference type="EMBL" id="MFD0691229.1"/>
    </source>
</evidence>
<dbReference type="RefSeq" id="WP_207399837.1">
    <property type="nucleotide sequence ID" value="NZ_CAACUY010000048.1"/>
</dbReference>
<name>A0ABW2XYM9_9ACTN</name>
<evidence type="ECO:0000313" key="4">
    <source>
        <dbReference type="Proteomes" id="UP001597063"/>
    </source>
</evidence>
<feature type="region of interest" description="Disordered" evidence="2">
    <location>
        <begin position="1"/>
        <end position="53"/>
    </location>
</feature>
<dbReference type="InterPro" id="IPR011989">
    <property type="entry name" value="ARM-like"/>
</dbReference>
<accession>A0ABW2XYM9</accession>
<dbReference type="SMART" id="SM00567">
    <property type="entry name" value="EZ_HEAT"/>
    <property type="match status" value="5"/>
</dbReference>
<keyword evidence="4" id="KW-1185">Reference proteome</keyword>
<dbReference type="InterPro" id="IPR026003">
    <property type="entry name" value="Cohesin_HEAT"/>
</dbReference>
<dbReference type="PANTHER" id="PTHR12697:SF5">
    <property type="entry name" value="DEOXYHYPUSINE HYDROXYLASE"/>
    <property type="match status" value="1"/>
</dbReference>
<dbReference type="EMBL" id="JBHTGP010000027">
    <property type="protein sequence ID" value="MFD0691229.1"/>
    <property type="molecule type" value="Genomic_DNA"/>
</dbReference>
<reference evidence="4" key="1">
    <citation type="journal article" date="2019" name="Int. J. Syst. Evol. Microbiol.">
        <title>The Global Catalogue of Microorganisms (GCM) 10K type strain sequencing project: providing services to taxonomists for standard genome sequencing and annotation.</title>
        <authorList>
            <consortium name="The Broad Institute Genomics Platform"/>
            <consortium name="The Broad Institute Genome Sequencing Center for Infectious Disease"/>
            <person name="Wu L."/>
            <person name="Ma J."/>
        </authorList>
    </citation>
    <scope>NUCLEOTIDE SEQUENCE [LARGE SCALE GENOMIC DNA]</scope>
    <source>
        <strain evidence="4">JCM 9371</strain>
    </source>
</reference>
<dbReference type="Pfam" id="PF13646">
    <property type="entry name" value="HEAT_2"/>
    <property type="match status" value="2"/>
</dbReference>
<organism evidence="3 4">
    <name type="scientific">Actinomadura fibrosa</name>
    <dbReference type="NCBI Taxonomy" id="111802"/>
    <lineage>
        <taxon>Bacteria</taxon>
        <taxon>Bacillati</taxon>
        <taxon>Actinomycetota</taxon>
        <taxon>Actinomycetes</taxon>
        <taxon>Streptosporangiales</taxon>
        <taxon>Thermomonosporaceae</taxon>
        <taxon>Actinomadura</taxon>
    </lineage>
</organism>
<comment type="caution">
    <text evidence="3">The sequence shown here is derived from an EMBL/GenBank/DDBJ whole genome shotgun (WGS) entry which is preliminary data.</text>
</comment>
<protein>
    <submittedName>
        <fullName evidence="3">HEAT repeat domain-containing protein</fullName>
    </submittedName>
</protein>
<comment type="function">
    <text evidence="1">Catalyzes the hydroxylation of the N(6)-(4-aminobutyl)-L-lysine intermediate produced by deoxyhypusine synthase/DHPS on a critical lysine of the eukaryotic translation initiation factor 5A/eIF-5A. This is the second step of the post-translational modification of that lysine into an unusual amino acid residue named hypusine. Hypusination is unique to mature eIF-5A factor and is essential for its function.</text>
</comment>
<dbReference type="InterPro" id="IPR016024">
    <property type="entry name" value="ARM-type_fold"/>
</dbReference>
<dbReference type="InterPro" id="IPR021133">
    <property type="entry name" value="HEAT_type_2"/>
</dbReference>
<dbReference type="PROSITE" id="PS50077">
    <property type="entry name" value="HEAT_REPEAT"/>
    <property type="match status" value="1"/>
</dbReference>
<gene>
    <name evidence="3" type="ORF">ACFQZM_42545</name>
</gene>
<sequence length="355" mass="37528">MTIISHGTDAARPRGTDPADPRPADSGFDAGSIFAGSEPAAPEPAPAGAHDGSLAPAADVLARVGELDRIEDPRVEDVQEYLRDTAPEVRAAVLKVLTRAAREGSAPRDTGDTLAWALADDHEDVRRLAADALRTLPELYLGDEGVEALQLAAARGRDAFVRATAADLLEILTRGAAELYAQGLQEDEPQVRIQAVLGLVALRAVTEVAEAADDPSREVRVAVAEGLGRLARPAGLSALEHLLTDHDPVVRMAALDTAAELGVPAPLEGRVVTATAHASWQVRRRAVLALGAAHPDVAVRPLVNALRDRTVDVRRAAVQALERWAADRPEVVTALTEALTDPDPGVRTQVRWALA</sequence>
<dbReference type="InterPro" id="IPR004155">
    <property type="entry name" value="PBS_lyase_HEAT"/>
</dbReference>
<feature type="compositionally biased region" description="Basic and acidic residues" evidence="2">
    <location>
        <begin position="9"/>
        <end position="23"/>
    </location>
</feature>
<dbReference type="PANTHER" id="PTHR12697">
    <property type="entry name" value="PBS LYASE HEAT-LIKE PROTEIN"/>
    <property type="match status" value="1"/>
</dbReference>
<dbReference type="Gene3D" id="1.25.10.10">
    <property type="entry name" value="Leucine-rich Repeat Variant"/>
    <property type="match status" value="3"/>
</dbReference>
<evidence type="ECO:0000256" key="2">
    <source>
        <dbReference type="SAM" id="MobiDB-lite"/>
    </source>
</evidence>
<dbReference type="SUPFAM" id="SSF48371">
    <property type="entry name" value="ARM repeat"/>
    <property type="match status" value="1"/>
</dbReference>
<evidence type="ECO:0000256" key="1">
    <source>
        <dbReference type="ARBA" id="ARBA00045876"/>
    </source>
</evidence>
<dbReference type="Pfam" id="PF12765">
    <property type="entry name" value="Cohesin_HEAT"/>
    <property type="match status" value="1"/>
</dbReference>
<dbReference type="Proteomes" id="UP001597063">
    <property type="component" value="Unassembled WGS sequence"/>
</dbReference>